<evidence type="ECO:0000313" key="2">
    <source>
        <dbReference type="Proteomes" id="UP000031668"/>
    </source>
</evidence>
<dbReference type="EMBL" id="JWZT01002148">
    <property type="protein sequence ID" value="KII70214.1"/>
    <property type="molecule type" value="Genomic_DNA"/>
</dbReference>
<accession>A0A0C2IXV3</accession>
<dbReference type="AlphaFoldDB" id="A0A0C2IXV3"/>
<comment type="caution">
    <text evidence="1">The sequence shown here is derived from an EMBL/GenBank/DDBJ whole genome shotgun (WGS) entry which is preliminary data.</text>
</comment>
<evidence type="ECO:0000313" key="1">
    <source>
        <dbReference type="EMBL" id="KII70214.1"/>
    </source>
</evidence>
<name>A0A0C2IXV3_THEKT</name>
<gene>
    <name evidence="1" type="ORF">RF11_07348</name>
</gene>
<proteinExistence type="predicted"/>
<sequence>MDLNTSILVFYIDKILYLVYLTLSQVYFPANGCRSGNGRVFSRCESCTTLTACRRVPPRSTSLPYVDTVALAVDVNVQKCTGAVLPEPIGVALSILFLFTCNQKEEGSDYGVTYFAQWDWETLFLMTKIKIVTRFYRI</sequence>
<protein>
    <submittedName>
        <fullName evidence="1">Uncharacterized protein</fullName>
    </submittedName>
</protein>
<dbReference type="Proteomes" id="UP000031668">
    <property type="component" value="Unassembled WGS sequence"/>
</dbReference>
<reference evidence="1 2" key="1">
    <citation type="journal article" date="2014" name="Genome Biol. Evol.">
        <title>The genome of the myxosporean Thelohanellus kitauei shows adaptations to nutrient acquisition within its fish host.</title>
        <authorList>
            <person name="Yang Y."/>
            <person name="Xiong J."/>
            <person name="Zhou Z."/>
            <person name="Huo F."/>
            <person name="Miao W."/>
            <person name="Ran C."/>
            <person name="Liu Y."/>
            <person name="Zhang J."/>
            <person name="Feng J."/>
            <person name="Wang M."/>
            <person name="Wang M."/>
            <person name="Wang L."/>
            <person name="Yao B."/>
        </authorList>
    </citation>
    <scope>NUCLEOTIDE SEQUENCE [LARGE SCALE GENOMIC DNA]</scope>
    <source>
        <strain evidence="1">Wuqing</strain>
    </source>
</reference>
<keyword evidence="2" id="KW-1185">Reference proteome</keyword>
<organism evidence="1 2">
    <name type="scientific">Thelohanellus kitauei</name>
    <name type="common">Myxosporean</name>
    <dbReference type="NCBI Taxonomy" id="669202"/>
    <lineage>
        <taxon>Eukaryota</taxon>
        <taxon>Metazoa</taxon>
        <taxon>Cnidaria</taxon>
        <taxon>Myxozoa</taxon>
        <taxon>Myxosporea</taxon>
        <taxon>Bivalvulida</taxon>
        <taxon>Platysporina</taxon>
        <taxon>Myxobolidae</taxon>
        <taxon>Thelohanellus</taxon>
    </lineage>
</organism>